<dbReference type="GO" id="GO:0004519">
    <property type="term" value="F:endonuclease activity"/>
    <property type="evidence" value="ECO:0007669"/>
    <property type="project" value="UniProtKB-KW"/>
</dbReference>
<keyword evidence="5 8" id="KW-0255">Endonuclease</keyword>
<keyword evidence="4" id="KW-0540">Nuclease</keyword>
<evidence type="ECO:0000256" key="2">
    <source>
        <dbReference type="ARBA" id="ARBA00009260"/>
    </source>
</evidence>
<evidence type="ECO:0000256" key="4">
    <source>
        <dbReference type="ARBA" id="ARBA00022722"/>
    </source>
</evidence>
<proteinExistence type="inferred from homology"/>
<evidence type="ECO:0000256" key="3">
    <source>
        <dbReference type="ARBA" id="ARBA00022705"/>
    </source>
</evidence>
<keyword evidence="6" id="KW-0378">Hydrolase</keyword>
<keyword evidence="3" id="KW-0235">DNA replication</keyword>
<dbReference type="EMBL" id="JAIMJA010000036">
    <property type="protein sequence ID" value="MCE2597234.1"/>
    <property type="molecule type" value="Genomic_DNA"/>
</dbReference>
<evidence type="ECO:0000259" key="7">
    <source>
        <dbReference type="Pfam" id="PF05840"/>
    </source>
</evidence>
<keyword evidence="9" id="KW-1185">Reference proteome</keyword>
<evidence type="ECO:0000313" key="9">
    <source>
        <dbReference type="Proteomes" id="UP001201273"/>
    </source>
</evidence>
<gene>
    <name evidence="8" type="ORF">K6Y31_20890</name>
</gene>
<reference evidence="8 9" key="1">
    <citation type="journal article" date="2022" name="Environ. Microbiol. Rep.">
        <title>Eco-phylogenetic analyses reveal divergent evolution of vitamin B12 metabolism in the marine bacterial family 'Psychromonadaceae'.</title>
        <authorList>
            <person name="Jin X."/>
            <person name="Yang Y."/>
            <person name="Cao H."/>
            <person name="Gao B."/>
            <person name="Zhao Z."/>
        </authorList>
    </citation>
    <scope>NUCLEOTIDE SEQUENCE [LARGE SCALE GENOMIC DNA]</scope>
    <source>
        <strain evidence="8 9">MKS20</strain>
    </source>
</reference>
<evidence type="ECO:0000256" key="5">
    <source>
        <dbReference type="ARBA" id="ARBA00022759"/>
    </source>
</evidence>
<comment type="caution">
    <text evidence="8">The sequence shown here is derived from an EMBL/GenBank/DDBJ whole genome shotgun (WGS) entry which is preliminary data.</text>
</comment>
<organism evidence="8 9">
    <name type="scientific">Motilimonas cestriensis</name>
    <dbReference type="NCBI Taxonomy" id="2742685"/>
    <lineage>
        <taxon>Bacteria</taxon>
        <taxon>Pseudomonadati</taxon>
        <taxon>Pseudomonadota</taxon>
        <taxon>Gammaproteobacteria</taxon>
        <taxon>Alteromonadales</taxon>
        <taxon>Alteromonadales genera incertae sedis</taxon>
        <taxon>Motilimonas</taxon>
    </lineage>
</organism>
<comment type="function">
    <text evidence="1">Possible endonuclease which induces a single-strand cut and initiates DNA replication.</text>
</comment>
<dbReference type="RefSeq" id="WP_233054988.1">
    <property type="nucleotide sequence ID" value="NZ_JAIMJA010000036.1"/>
</dbReference>
<feature type="domain" description="Replication gene A protein-like" evidence="7">
    <location>
        <begin position="219"/>
        <end position="477"/>
    </location>
</feature>
<sequence>MMNNQTFRIGRHTAILENGAWTISGNGLPLPLEIIKAPKPALDFPVLRTKVSENYCSKLCSRFPDVSLWLNRHHMNISRKYSASIAYRELKQLEKRLDRNGFNLTWSLEEVTNFAKLHSKKFFRVVNSLDFNKQADIEFNEFNVIANFNNQNQIKHNETLPKHEQVNIDLIDKFVETELSELTFNYSLGNFTHSPMISIFYKLKSWGIDLFPASGDDYEQRLFERVQYFAPRVVDETWLDRKLRRLQARELANIARETGIIQKRVQPYSADLSVNRKKAQDERNKSILKNCLLVNYHDEEESQNLIDVVQKSVSNPRNRIAELMVRMRGCEEIADELGHVGLMLTFTTPSRFHATKAHGNTNNKWIKAGKPTVSDAHTWLKKVWASVLPQWERHEIKPYGFRVVEPHHDGTPHWHLMLFVEPSKVGMMLKICRRRLLADSPDELGAQTKRFHYTMIDKKRGSAAGYIAKYISKGISGEYHTSDKSTDLDAVNAAQAIRTWASDHGIRQFQPIGQPSVQVWRELRKFSNAITNQGDDMQPLFNEQEHFALENVRRAADEGDWNAFVKAMGGLYVKRADRKLSVHYAVPELIDRLTGEIFDLNKYGEKKAKTPAGLMFEKIFITTRFKDWQIRDKAAYAQGERLIMRGVKQQFDAMMEAEAYQAMLEEDYERHLEQCEEIENMRFYWLTESF</sequence>
<dbReference type="Proteomes" id="UP001201273">
    <property type="component" value="Unassembled WGS sequence"/>
</dbReference>
<dbReference type="InterPro" id="IPR008766">
    <property type="entry name" value="Replication_gene_A-like"/>
</dbReference>
<evidence type="ECO:0000313" key="8">
    <source>
        <dbReference type="EMBL" id="MCE2597234.1"/>
    </source>
</evidence>
<name>A0ABS8WDW8_9GAMM</name>
<accession>A0ABS8WDW8</accession>
<dbReference type="Pfam" id="PF05840">
    <property type="entry name" value="Phage_GPA"/>
    <property type="match status" value="1"/>
</dbReference>
<evidence type="ECO:0000256" key="1">
    <source>
        <dbReference type="ARBA" id="ARBA00003293"/>
    </source>
</evidence>
<comment type="similarity">
    <text evidence="2">Belongs to the phage GPA family.</text>
</comment>
<evidence type="ECO:0000256" key="6">
    <source>
        <dbReference type="ARBA" id="ARBA00022801"/>
    </source>
</evidence>
<protein>
    <submittedName>
        <fullName evidence="8">Replication endonuclease</fullName>
    </submittedName>
</protein>